<dbReference type="PANTHER" id="PTHR36439">
    <property type="entry name" value="BLL4334 PROTEIN"/>
    <property type="match status" value="1"/>
</dbReference>
<dbReference type="Pfam" id="PF08002">
    <property type="entry name" value="DUF1697"/>
    <property type="match status" value="1"/>
</dbReference>
<dbReference type="SUPFAM" id="SSF160379">
    <property type="entry name" value="SP0830-like"/>
    <property type="match status" value="1"/>
</dbReference>
<evidence type="ECO:0008006" key="3">
    <source>
        <dbReference type="Google" id="ProtNLM"/>
    </source>
</evidence>
<evidence type="ECO:0000313" key="2">
    <source>
        <dbReference type="Proteomes" id="UP000225740"/>
    </source>
</evidence>
<dbReference type="OrthoDB" id="9806494at2"/>
<dbReference type="Proteomes" id="UP000225740">
    <property type="component" value="Unassembled WGS sequence"/>
</dbReference>
<gene>
    <name evidence="1" type="ORF">CEE69_17315</name>
</gene>
<dbReference type="Gene3D" id="3.30.70.1280">
    <property type="entry name" value="SP0830-like domains"/>
    <property type="match status" value="1"/>
</dbReference>
<name>A0A2G1W4T0_9BACT</name>
<dbReference type="PIRSF" id="PIRSF008502">
    <property type="entry name" value="UCP008502"/>
    <property type="match status" value="1"/>
</dbReference>
<proteinExistence type="predicted"/>
<dbReference type="PANTHER" id="PTHR36439:SF1">
    <property type="entry name" value="DUF1697 DOMAIN-CONTAINING PROTEIN"/>
    <property type="match status" value="1"/>
</dbReference>
<dbReference type="EMBL" id="NIZW01000013">
    <property type="protein sequence ID" value="PHQ34054.1"/>
    <property type="molecule type" value="Genomic_DNA"/>
</dbReference>
<sequence length="179" mass="19944">MNTWIALFRGINVGGKNRVPMAALRSMFESVGCKAVRTYIQSGNVVFESRFRSKRELTRRISDATGEQFGFYPDVILLNKDEFAIAVATNPFADAISAPKTMHFFFLADSPVDFDSREMAKIAIESERYELIGDIFYLHAPDGFGTSKLAANIERRLGVAATARNYSTIANIVTLIESQ</sequence>
<dbReference type="InterPro" id="IPR012545">
    <property type="entry name" value="DUF1697"/>
</dbReference>
<dbReference type="GeneID" id="90609806"/>
<evidence type="ECO:0000313" key="1">
    <source>
        <dbReference type="EMBL" id="PHQ34054.1"/>
    </source>
</evidence>
<reference evidence="1 2" key="1">
    <citation type="submission" date="2017-06" db="EMBL/GenBank/DDBJ databases">
        <title>Description of Rhodopirellula bahusiensis sp. nov.</title>
        <authorList>
            <person name="Kizina J."/>
            <person name="Harder J."/>
        </authorList>
    </citation>
    <scope>NUCLEOTIDE SEQUENCE [LARGE SCALE GENOMIC DNA]</scope>
    <source>
        <strain evidence="1 2">SWK21</strain>
    </source>
</reference>
<accession>A0A2G1W4T0</accession>
<protein>
    <recommendedName>
        <fullName evidence="3">DUF1697 domain-containing protein</fullName>
    </recommendedName>
</protein>
<keyword evidence="2" id="KW-1185">Reference proteome</keyword>
<comment type="caution">
    <text evidence="1">The sequence shown here is derived from an EMBL/GenBank/DDBJ whole genome shotgun (WGS) entry which is preliminary data.</text>
</comment>
<organism evidence="1 2">
    <name type="scientific">Rhodopirellula bahusiensis</name>
    <dbReference type="NCBI Taxonomy" id="2014065"/>
    <lineage>
        <taxon>Bacteria</taxon>
        <taxon>Pseudomonadati</taxon>
        <taxon>Planctomycetota</taxon>
        <taxon>Planctomycetia</taxon>
        <taxon>Pirellulales</taxon>
        <taxon>Pirellulaceae</taxon>
        <taxon>Rhodopirellula</taxon>
    </lineage>
</organism>
<dbReference type="AlphaFoldDB" id="A0A2G1W4T0"/>
<dbReference type="RefSeq" id="WP_099261901.1">
    <property type="nucleotide sequence ID" value="NZ_NIZW01000013.1"/>
</dbReference>